<keyword evidence="3 6" id="KW-1133">Transmembrane helix</keyword>
<dbReference type="InterPro" id="IPR051533">
    <property type="entry name" value="WaaL-like"/>
</dbReference>
<feature type="transmembrane region" description="Helical" evidence="6">
    <location>
        <begin position="52"/>
        <end position="71"/>
    </location>
</feature>
<feature type="transmembrane region" description="Helical" evidence="6">
    <location>
        <begin position="426"/>
        <end position="444"/>
    </location>
</feature>
<reference evidence="8 9" key="1">
    <citation type="submission" date="2024-12" db="EMBL/GenBank/DDBJ databases">
        <authorList>
            <person name="Hu S."/>
        </authorList>
    </citation>
    <scope>NUCLEOTIDE SEQUENCE [LARGE SCALE GENOMIC DNA]</scope>
    <source>
        <strain evidence="8 9">P-25</strain>
    </source>
</reference>
<keyword evidence="4 6" id="KW-0472">Membrane</keyword>
<evidence type="ECO:0000256" key="4">
    <source>
        <dbReference type="ARBA" id="ARBA00023136"/>
    </source>
</evidence>
<dbReference type="Proteomes" id="UP001517367">
    <property type="component" value="Unassembled WGS sequence"/>
</dbReference>
<dbReference type="EMBL" id="SRMP02000051">
    <property type="protein sequence ID" value="MFN0293733.1"/>
    <property type="molecule type" value="Genomic_DNA"/>
</dbReference>
<dbReference type="PANTHER" id="PTHR37422:SF13">
    <property type="entry name" value="LIPOPOLYSACCHARIDE BIOSYNTHESIS PROTEIN PA4999-RELATED"/>
    <property type="match status" value="1"/>
</dbReference>
<keyword evidence="9" id="KW-1185">Reference proteome</keyword>
<dbReference type="Pfam" id="PF04932">
    <property type="entry name" value="Wzy_C"/>
    <property type="match status" value="1"/>
</dbReference>
<dbReference type="SMART" id="SM00028">
    <property type="entry name" value="TPR"/>
    <property type="match status" value="3"/>
</dbReference>
<evidence type="ECO:0000313" key="9">
    <source>
        <dbReference type="Proteomes" id="UP001517367"/>
    </source>
</evidence>
<feature type="transmembrane region" description="Helical" evidence="6">
    <location>
        <begin position="399"/>
        <end position="420"/>
    </location>
</feature>
<gene>
    <name evidence="8" type="ORF">E5L68_020325</name>
</gene>
<sequence length="774" mass="87008">MSKSNKSKIHAAPSNVGAKNKGLSYEEFMVLLLVVAFLLIDFLPYFKSYEIIAPQFLYLTVINLITGLYIYSNPLLHQQSLISIFKQSYIFSAYVGFIVLCSISIFFAKNVSLGVVSIAEIFVVLAMVINFAILFYNKLHLVVKVAFLVGISAFFQAGTVLYNFNVLAENKSVAEALHSNFLKGNAGNINILAASLLFKIPFIYIGIINFNNWKKWFFAIGLLFAAAVIFLISARASILSLIITSIVFLTYFIRVSERKKQAAIQLLYLVLPLVVSFFLANQVLEKAKSDLRFVSTADRLTKVNVNDGSINRRITFYKAAVALAKQKPLTGIGLGNYRVESIPYDLYSDISIPLHAHNDFLELAAETGVFNSLLYFSVFVMLLFINLKRLIKTKETQVRNIALLTLLLLIVYGIDALFNFPFYRPTMQLCFSFLMAFTFVNTEKQIEDKNSLNKKILLGFVALCLLPLYVTYHAYKTSNLEYLIQTDNINFATSGVLKGEDVINRSPKIPNVFQSSEAFVEYAGIYFFREKAYDKAIKLLDSANKINPHLGRPDFYKYLIANERGLSDSAYFYVKSAFYKRPISTNFFETATTLAATRRDTTEILKMYAAFPENVTKPKSWSTAYLSLNNAGYSKAGLNEFKGLALKSFPKDTIVQKTISQLAITNYIVEGQRLFAAGKHQEALNAYKQGLKLDPSNVYVNQNIGFYYFNLSQASAAIPYFKKALALPGLNNGKTEFFLGLCYVNVGDKVNACSYFKLAGNYPDAAKLLEIHCK</sequence>
<dbReference type="GO" id="GO:0016874">
    <property type="term" value="F:ligase activity"/>
    <property type="evidence" value="ECO:0007669"/>
    <property type="project" value="UniProtKB-KW"/>
</dbReference>
<feature type="transmembrane region" description="Helical" evidence="6">
    <location>
        <begin position="368"/>
        <end position="387"/>
    </location>
</feature>
<comment type="subcellular location">
    <subcellularLocation>
        <location evidence="1">Membrane</location>
        <topology evidence="1">Multi-pass membrane protein</topology>
    </subcellularLocation>
</comment>
<dbReference type="InterPro" id="IPR019734">
    <property type="entry name" value="TPR_rpt"/>
</dbReference>
<dbReference type="PANTHER" id="PTHR37422">
    <property type="entry name" value="TEICHURONIC ACID BIOSYNTHESIS PROTEIN TUAE"/>
    <property type="match status" value="1"/>
</dbReference>
<feature type="transmembrane region" description="Helical" evidence="6">
    <location>
        <begin position="189"/>
        <end position="209"/>
    </location>
</feature>
<feature type="transmembrane region" description="Helical" evidence="6">
    <location>
        <begin position="238"/>
        <end position="254"/>
    </location>
</feature>
<keyword evidence="2 6" id="KW-0812">Transmembrane</keyword>
<feature type="repeat" description="TPR" evidence="5">
    <location>
        <begin position="664"/>
        <end position="697"/>
    </location>
</feature>
<evidence type="ECO:0000256" key="2">
    <source>
        <dbReference type="ARBA" id="ARBA00022692"/>
    </source>
</evidence>
<keyword evidence="5" id="KW-0802">TPR repeat</keyword>
<protein>
    <submittedName>
        <fullName evidence="8">O-antigen ligase family protein</fullName>
    </submittedName>
</protein>
<feature type="transmembrane region" description="Helical" evidence="6">
    <location>
        <begin position="114"/>
        <end position="134"/>
    </location>
</feature>
<dbReference type="InterPro" id="IPR007016">
    <property type="entry name" value="O-antigen_ligase-rel_domated"/>
</dbReference>
<dbReference type="RefSeq" id="WP_138729389.1">
    <property type="nucleotide sequence ID" value="NZ_SRMP02000051.1"/>
</dbReference>
<organism evidence="8 9">
    <name type="scientific">Pedobacter helvus</name>
    <dbReference type="NCBI Taxonomy" id="2563444"/>
    <lineage>
        <taxon>Bacteria</taxon>
        <taxon>Pseudomonadati</taxon>
        <taxon>Bacteroidota</taxon>
        <taxon>Sphingobacteriia</taxon>
        <taxon>Sphingobacteriales</taxon>
        <taxon>Sphingobacteriaceae</taxon>
        <taxon>Pedobacter</taxon>
    </lineage>
</organism>
<feature type="transmembrane region" description="Helical" evidence="6">
    <location>
        <begin position="91"/>
        <end position="108"/>
    </location>
</feature>
<keyword evidence="8" id="KW-0436">Ligase</keyword>
<evidence type="ECO:0000259" key="7">
    <source>
        <dbReference type="Pfam" id="PF04932"/>
    </source>
</evidence>
<evidence type="ECO:0000313" key="8">
    <source>
        <dbReference type="EMBL" id="MFN0293733.1"/>
    </source>
</evidence>
<evidence type="ECO:0000256" key="5">
    <source>
        <dbReference type="PROSITE-ProRule" id="PRU00339"/>
    </source>
</evidence>
<feature type="transmembrane region" description="Helical" evidence="6">
    <location>
        <begin position="266"/>
        <end position="284"/>
    </location>
</feature>
<feature type="transmembrane region" description="Helical" evidence="6">
    <location>
        <begin position="141"/>
        <end position="162"/>
    </location>
</feature>
<evidence type="ECO:0000256" key="6">
    <source>
        <dbReference type="SAM" id="Phobius"/>
    </source>
</evidence>
<accession>A0ABW9JR20</accession>
<feature type="transmembrane region" description="Helical" evidence="6">
    <location>
        <begin position="28"/>
        <end position="46"/>
    </location>
</feature>
<comment type="caution">
    <text evidence="8">The sequence shown here is derived from an EMBL/GenBank/DDBJ whole genome shotgun (WGS) entry which is preliminary data.</text>
</comment>
<dbReference type="Pfam" id="PF13414">
    <property type="entry name" value="TPR_11"/>
    <property type="match status" value="1"/>
</dbReference>
<name>A0ABW9JR20_9SPHI</name>
<dbReference type="SUPFAM" id="SSF48452">
    <property type="entry name" value="TPR-like"/>
    <property type="match status" value="2"/>
</dbReference>
<dbReference type="Gene3D" id="1.25.40.10">
    <property type="entry name" value="Tetratricopeptide repeat domain"/>
    <property type="match status" value="1"/>
</dbReference>
<evidence type="ECO:0000256" key="1">
    <source>
        <dbReference type="ARBA" id="ARBA00004141"/>
    </source>
</evidence>
<feature type="domain" description="O-antigen ligase-related" evidence="7">
    <location>
        <begin position="221"/>
        <end position="375"/>
    </location>
</feature>
<feature type="transmembrane region" description="Helical" evidence="6">
    <location>
        <begin position="456"/>
        <end position="475"/>
    </location>
</feature>
<dbReference type="InterPro" id="IPR011990">
    <property type="entry name" value="TPR-like_helical_dom_sf"/>
</dbReference>
<evidence type="ECO:0000256" key="3">
    <source>
        <dbReference type="ARBA" id="ARBA00022989"/>
    </source>
</evidence>
<feature type="transmembrane region" description="Helical" evidence="6">
    <location>
        <begin position="216"/>
        <end position="232"/>
    </location>
</feature>
<proteinExistence type="predicted"/>
<dbReference type="PROSITE" id="PS50005">
    <property type="entry name" value="TPR"/>
    <property type="match status" value="1"/>
</dbReference>